<dbReference type="PANTHER" id="PTHR43805">
    <property type="entry name" value="GLYCEROPHOSPHORYL DIESTER PHOSPHODIESTERASE"/>
    <property type="match status" value="1"/>
</dbReference>
<dbReference type="STRING" id="578462.A0A0L0S5Q4"/>
<keyword evidence="3" id="KW-1185">Reference proteome</keyword>
<dbReference type="InterPro" id="IPR017946">
    <property type="entry name" value="PLC-like_Pdiesterase_TIM-brl"/>
</dbReference>
<dbReference type="SUPFAM" id="SSF51695">
    <property type="entry name" value="PLC-like phosphodiesterases"/>
    <property type="match status" value="1"/>
</dbReference>
<reference evidence="3" key="2">
    <citation type="submission" date="2009-11" db="EMBL/GenBank/DDBJ databases">
        <title>The Genome Sequence of Allomyces macrogynus strain ATCC 38327.</title>
        <authorList>
            <consortium name="The Broad Institute Genome Sequencing Platform"/>
            <person name="Russ C."/>
            <person name="Cuomo C."/>
            <person name="Shea T."/>
            <person name="Young S.K."/>
            <person name="Zeng Q."/>
            <person name="Koehrsen M."/>
            <person name="Haas B."/>
            <person name="Borodovsky M."/>
            <person name="Guigo R."/>
            <person name="Alvarado L."/>
            <person name="Berlin A."/>
            <person name="Borenstein D."/>
            <person name="Chen Z."/>
            <person name="Engels R."/>
            <person name="Freedman E."/>
            <person name="Gellesch M."/>
            <person name="Goldberg J."/>
            <person name="Griggs A."/>
            <person name="Gujja S."/>
            <person name="Heiman D."/>
            <person name="Hepburn T."/>
            <person name="Howarth C."/>
            <person name="Jen D."/>
            <person name="Larson L."/>
            <person name="Lewis B."/>
            <person name="Mehta T."/>
            <person name="Park D."/>
            <person name="Pearson M."/>
            <person name="Roberts A."/>
            <person name="Saif S."/>
            <person name="Shenoy N."/>
            <person name="Sisk P."/>
            <person name="Stolte C."/>
            <person name="Sykes S."/>
            <person name="Walk T."/>
            <person name="White J."/>
            <person name="Yandava C."/>
            <person name="Burger G."/>
            <person name="Gray M.W."/>
            <person name="Holland P.W.H."/>
            <person name="King N."/>
            <person name="Lang F.B.F."/>
            <person name="Roger A.J."/>
            <person name="Ruiz-Trillo I."/>
            <person name="Lander E."/>
            <person name="Nusbaum C."/>
        </authorList>
    </citation>
    <scope>NUCLEOTIDE SEQUENCE [LARGE SCALE GENOMIC DNA]</scope>
    <source>
        <strain evidence="3">ATCC 38327</strain>
    </source>
</reference>
<gene>
    <name evidence="2" type="ORF">AMAG_04636</name>
</gene>
<evidence type="ECO:0000313" key="3">
    <source>
        <dbReference type="Proteomes" id="UP000054350"/>
    </source>
</evidence>
<dbReference type="AlphaFoldDB" id="A0A0L0S5Q4"/>
<dbReference type="Gene3D" id="3.20.20.190">
    <property type="entry name" value="Phosphatidylinositol (PI) phosphodiesterase"/>
    <property type="match status" value="1"/>
</dbReference>
<protein>
    <recommendedName>
        <fullName evidence="1">GP-PDE domain-containing protein</fullName>
    </recommendedName>
</protein>
<dbReference type="PROSITE" id="PS51704">
    <property type="entry name" value="GP_PDE"/>
    <property type="match status" value="1"/>
</dbReference>
<dbReference type="OrthoDB" id="1470350at2759"/>
<dbReference type="OMA" id="RALPECW"/>
<dbReference type="GO" id="GO:0008081">
    <property type="term" value="F:phosphoric diester hydrolase activity"/>
    <property type="evidence" value="ECO:0007669"/>
    <property type="project" value="InterPro"/>
</dbReference>
<dbReference type="EMBL" id="GG745332">
    <property type="protein sequence ID" value="KNE57785.1"/>
    <property type="molecule type" value="Genomic_DNA"/>
</dbReference>
<sequence length="371" mass="39651">MAVPPPALPARVAAVGPDTADPSIAAALEAALADLPVDFDPEAYVPPARVARLLAASDESLPALVQQVDMATGFRMTAAAKRPRCLGHRGVAALYPENTMASFQAALASGADGIELDIRMTKDNEIVVLHDPTLDRTTTGKGNVTDRTWDEVKQLRAVKTHLGYKDCFAKHGCDLPVPDAHPEAGPTSAPIPRLAEVMDMLLAHPRQDATMIIDIKWDNPIAIMTYLRALLERPQYASLLPRITLGIWSPHYLFALPPRSLPVKRSFIGNSIALAQLFYGSVDNFSIDKDVVAANAAWVHRRQAAGYTVSVWTVDTDVDLDAVMAVGVDDVISDCVGKCVRARDAAHDRAVGAPAVPIKVVTVGPGARAVA</sequence>
<dbReference type="GO" id="GO:0006629">
    <property type="term" value="P:lipid metabolic process"/>
    <property type="evidence" value="ECO:0007669"/>
    <property type="project" value="InterPro"/>
</dbReference>
<dbReference type="Pfam" id="PF03009">
    <property type="entry name" value="GDPD"/>
    <property type="match status" value="1"/>
</dbReference>
<organism evidence="2 3">
    <name type="scientific">Allomyces macrogynus (strain ATCC 38327)</name>
    <name type="common">Allomyces javanicus var. macrogynus</name>
    <dbReference type="NCBI Taxonomy" id="578462"/>
    <lineage>
        <taxon>Eukaryota</taxon>
        <taxon>Fungi</taxon>
        <taxon>Fungi incertae sedis</taxon>
        <taxon>Blastocladiomycota</taxon>
        <taxon>Blastocladiomycetes</taxon>
        <taxon>Blastocladiales</taxon>
        <taxon>Blastocladiaceae</taxon>
        <taxon>Allomyces</taxon>
    </lineage>
</organism>
<reference evidence="2 3" key="1">
    <citation type="submission" date="2009-11" db="EMBL/GenBank/DDBJ databases">
        <title>Annotation of Allomyces macrogynus ATCC 38327.</title>
        <authorList>
            <consortium name="The Broad Institute Genome Sequencing Platform"/>
            <person name="Russ C."/>
            <person name="Cuomo C."/>
            <person name="Burger G."/>
            <person name="Gray M.W."/>
            <person name="Holland P.W.H."/>
            <person name="King N."/>
            <person name="Lang F.B.F."/>
            <person name="Roger A.J."/>
            <person name="Ruiz-Trillo I."/>
            <person name="Young S.K."/>
            <person name="Zeng Q."/>
            <person name="Gargeya S."/>
            <person name="Fitzgerald M."/>
            <person name="Haas B."/>
            <person name="Abouelleil A."/>
            <person name="Alvarado L."/>
            <person name="Arachchi H.M."/>
            <person name="Berlin A."/>
            <person name="Chapman S.B."/>
            <person name="Gearin G."/>
            <person name="Goldberg J."/>
            <person name="Griggs A."/>
            <person name="Gujja S."/>
            <person name="Hansen M."/>
            <person name="Heiman D."/>
            <person name="Howarth C."/>
            <person name="Larimer J."/>
            <person name="Lui A."/>
            <person name="MacDonald P.J.P."/>
            <person name="McCowen C."/>
            <person name="Montmayeur A."/>
            <person name="Murphy C."/>
            <person name="Neiman D."/>
            <person name="Pearson M."/>
            <person name="Priest M."/>
            <person name="Roberts A."/>
            <person name="Saif S."/>
            <person name="Shea T."/>
            <person name="Sisk P."/>
            <person name="Stolte C."/>
            <person name="Sykes S."/>
            <person name="Wortman J."/>
            <person name="Nusbaum C."/>
            <person name="Birren B."/>
        </authorList>
    </citation>
    <scope>NUCLEOTIDE SEQUENCE [LARGE SCALE GENOMIC DNA]</scope>
    <source>
        <strain evidence="2 3">ATCC 38327</strain>
    </source>
</reference>
<feature type="domain" description="GP-PDE" evidence="1">
    <location>
        <begin position="83"/>
        <end position="343"/>
    </location>
</feature>
<dbReference type="Proteomes" id="UP000054350">
    <property type="component" value="Unassembled WGS sequence"/>
</dbReference>
<name>A0A0L0S5Q4_ALLM3</name>
<evidence type="ECO:0000313" key="2">
    <source>
        <dbReference type="EMBL" id="KNE57785.1"/>
    </source>
</evidence>
<dbReference type="VEuPathDB" id="FungiDB:AMAG_04636"/>
<proteinExistence type="predicted"/>
<evidence type="ECO:0000259" key="1">
    <source>
        <dbReference type="PROSITE" id="PS51704"/>
    </source>
</evidence>
<dbReference type="InterPro" id="IPR030395">
    <property type="entry name" value="GP_PDE_dom"/>
</dbReference>
<dbReference type="eggNOG" id="KOG2258">
    <property type="taxonomic scope" value="Eukaryota"/>
</dbReference>
<accession>A0A0L0S5Q4</accession>
<dbReference type="PANTHER" id="PTHR43805:SF1">
    <property type="entry name" value="GP-PDE DOMAIN-CONTAINING PROTEIN"/>
    <property type="match status" value="1"/>
</dbReference>